<feature type="non-terminal residue" evidence="1">
    <location>
        <position position="140"/>
    </location>
</feature>
<comment type="caution">
    <text evidence="1">The sequence shown here is derived from an EMBL/GenBank/DDBJ whole genome shotgun (WGS) entry which is preliminary data.</text>
</comment>
<dbReference type="Proteomes" id="UP000789366">
    <property type="component" value="Unassembled WGS sequence"/>
</dbReference>
<proteinExistence type="predicted"/>
<dbReference type="EMBL" id="CAJVPW010022871">
    <property type="protein sequence ID" value="CAG8699118.1"/>
    <property type="molecule type" value="Genomic_DNA"/>
</dbReference>
<keyword evidence="2" id="KW-1185">Reference proteome</keyword>
<name>A0ACA9PB70_9GLOM</name>
<gene>
    <name evidence="1" type="ORF">SPELUC_LOCUS11181</name>
</gene>
<accession>A0ACA9PB70</accession>
<evidence type="ECO:0000313" key="1">
    <source>
        <dbReference type="EMBL" id="CAG8699118.1"/>
    </source>
</evidence>
<reference evidence="1" key="1">
    <citation type="submission" date="2021-06" db="EMBL/GenBank/DDBJ databases">
        <authorList>
            <person name="Kallberg Y."/>
            <person name="Tangrot J."/>
            <person name="Rosling A."/>
        </authorList>
    </citation>
    <scope>NUCLEOTIDE SEQUENCE</scope>
    <source>
        <strain evidence="1">28 12/20/2015</strain>
    </source>
</reference>
<evidence type="ECO:0000313" key="2">
    <source>
        <dbReference type="Proteomes" id="UP000789366"/>
    </source>
</evidence>
<sequence>MDTPNDISESAHSMMRICDEASPSNPFVDLSLSLSASPFATSRYHTRLHPMERLIENYEDSENDDNYSLQFNLASITIGNYKSKKFETVTVSFNSENDAICFGLECGRLDIQFMGVESYERDDRKICLKLRNNIVKWILP</sequence>
<protein>
    <submittedName>
        <fullName evidence="1">14815_t:CDS:1</fullName>
    </submittedName>
</protein>
<organism evidence="1 2">
    <name type="scientific">Cetraspora pellucida</name>
    <dbReference type="NCBI Taxonomy" id="1433469"/>
    <lineage>
        <taxon>Eukaryota</taxon>
        <taxon>Fungi</taxon>
        <taxon>Fungi incertae sedis</taxon>
        <taxon>Mucoromycota</taxon>
        <taxon>Glomeromycotina</taxon>
        <taxon>Glomeromycetes</taxon>
        <taxon>Diversisporales</taxon>
        <taxon>Gigasporaceae</taxon>
        <taxon>Cetraspora</taxon>
    </lineage>
</organism>